<dbReference type="GO" id="GO:0003729">
    <property type="term" value="F:mRNA binding"/>
    <property type="evidence" value="ECO:0007669"/>
    <property type="project" value="UniProtKB-ARBA"/>
</dbReference>
<dbReference type="FunFam" id="1.25.40.10:FF:000073">
    <property type="entry name" value="Pentatricopeptide repeat-containing protein chloroplastic"/>
    <property type="match status" value="1"/>
</dbReference>
<evidence type="ECO:0000256" key="1">
    <source>
        <dbReference type="ARBA" id="ARBA00022737"/>
    </source>
</evidence>
<protein>
    <recommendedName>
        <fullName evidence="5">Pentatricopeptide repeat-containing protein</fullName>
    </recommendedName>
</protein>
<reference evidence="3" key="1">
    <citation type="submission" date="2017-07" db="EMBL/GenBank/DDBJ databases">
        <title>Taro Niue Genome Assembly and Annotation.</title>
        <authorList>
            <person name="Atibalentja N."/>
            <person name="Keating K."/>
            <person name="Fields C.J."/>
        </authorList>
    </citation>
    <scope>NUCLEOTIDE SEQUENCE</scope>
    <source>
        <strain evidence="3">Niue_2</strain>
        <tissue evidence="3">Leaf</tissue>
    </source>
</reference>
<dbReference type="InterPro" id="IPR002885">
    <property type="entry name" value="PPR_rpt"/>
</dbReference>
<dbReference type="Pfam" id="PF20431">
    <property type="entry name" value="E_motif"/>
    <property type="match status" value="1"/>
</dbReference>
<dbReference type="InterPro" id="IPR046848">
    <property type="entry name" value="E_motif"/>
</dbReference>
<keyword evidence="4" id="KW-1185">Reference proteome</keyword>
<feature type="repeat" description="PPR" evidence="2">
    <location>
        <begin position="401"/>
        <end position="435"/>
    </location>
</feature>
<dbReference type="PROSITE" id="PS51375">
    <property type="entry name" value="PPR"/>
    <property type="match status" value="5"/>
</dbReference>
<feature type="repeat" description="PPR" evidence="2">
    <location>
        <begin position="436"/>
        <end position="471"/>
    </location>
</feature>
<dbReference type="AlphaFoldDB" id="A0A843XJY8"/>
<dbReference type="InterPro" id="IPR046960">
    <property type="entry name" value="PPR_At4g14850-like_plant"/>
</dbReference>
<proteinExistence type="predicted"/>
<dbReference type="GO" id="GO:0009451">
    <property type="term" value="P:RNA modification"/>
    <property type="evidence" value="ECO:0007669"/>
    <property type="project" value="InterPro"/>
</dbReference>
<organism evidence="3 4">
    <name type="scientific">Colocasia esculenta</name>
    <name type="common">Wild taro</name>
    <name type="synonym">Arum esculentum</name>
    <dbReference type="NCBI Taxonomy" id="4460"/>
    <lineage>
        <taxon>Eukaryota</taxon>
        <taxon>Viridiplantae</taxon>
        <taxon>Streptophyta</taxon>
        <taxon>Embryophyta</taxon>
        <taxon>Tracheophyta</taxon>
        <taxon>Spermatophyta</taxon>
        <taxon>Magnoliopsida</taxon>
        <taxon>Liliopsida</taxon>
        <taxon>Araceae</taxon>
        <taxon>Aroideae</taxon>
        <taxon>Colocasieae</taxon>
        <taxon>Colocasia</taxon>
    </lineage>
</organism>
<dbReference type="Gene3D" id="1.25.40.10">
    <property type="entry name" value="Tetratricopeptide repeat domain"/>
    <property type="match status" value="4"/>
</dbReference>
<dbReference type="OrthoDB" id="1929236at2759"/>
<evidence type="ECO:0000313" key="3">
    <source>
        <dbReference type="EMBL" id="MQM19646.1"/>
    </source>
</evidence>
<gene>
    <name evidence="3" type="ORF">Taro_052654</name>
</gene>
<evidence type="ECO:0008006" key="5">
    <source>
        <dbReference type="Google" id="ProtNLM"/>
    </source>
</evidence>
<dbReference type="FunFam" id="1.25.40.10:FF:000425">
    <property type="entry name" value="Pentatricopeptide repeat-containing protein At3g26540"/>
    <property type="match status" value="1"/>
</dbReference>
<name>A0A843XJY8_COLES</name>
<comment type="caution">
    <text evidence="3">The sequence shown here is derived from an EMBL/GenBank/DDBJ whole genome shotgun (WGS) entry which is preliminary data.</text>
</comment>
<dbReference type="NCBIfam" id="TIGR00756">
    <property type="entry name" value="PPR"/>
    <property type="match status" value="4"/>
</dbReference>
<dbReference type="Pfam" id="PF01535">
    <property type="entry name" value="PPR"/>
    <property type="match status" value="3"/>
</dbReference>
<dbReference type="PANTHER" id="PTHR47926">
    <property type="entry name" value="PENTATRICOPEPTIDE REPEAT-CONTAINING PROTEIN"/>
    <property type="match status" value="1"/>
</dbReference>
<feature type="repeat" description="PPR" evidence="2">
    <location>
        <begin position="300"/>
        <end position="334"/>
    </location>
</feature>
<feature type="repeat" description="PPR" evidence="2">
    <location>
        <begin position="199"/>
        <end position="233"/>
    </location>
</feature>
<accession>A0A843XJY8</accession>
<dbReference type="InterPro" id="IPR011990">
    <property type="entry name" value="TPR-like_helical_dom_sf"/>
</dbReference>
<dbReference type="EMBL" id="NMUH01009085">
    <property type="protein sequence ID" value="MQM19646.1"/>
    <property type="molecule type" value="Genomic_DNA"/>
</dbReference>
<sequence>MPGSSTNQPECRSRYHPCLDAIKSCAAMGNLCGGEQIHSLLIKSGGDPYSIALHNHLLKLYMKCGHLSSALKLLDEMPRRNVISWNTVICGFVGCSFVGDRVPGDGLVSSHLHGRNLGFSFLGKMMLEMVRPDQITFAGVVRTCIEWNSIIRGQQAHCLLIKLGYSSDGFVGSAVIDLYAKFGSTDDARCVFDEISVRDLVLWNVMISCYALNGLGKEAFGIFQLMRLHGVAGDAYTFSSLLNSSCSLNSMELGQQIHCFLVKSTPCFDVVLGSAVVYMYGQCGDRKSARKAFDLMDARNVVSWNSIIVTYGKSGDGEESMKLLRQMFRKSMRPDELTLSSVLSSCAELAKANEVLQLHNYVMKSGLENFISIGNALIGAHAKCGHIYDAFVSFGLIPKPDVIAWTSMISACAFHGLGKEALDIFEKMLHSGVRPDDTVFLVLLSACSHSGLVDAGIKYFLSMVKEHGIKPTAEHYTCLVDLLGRAGFLDDAYKFLRSIPSQNTASNLGAFLGACKLHGNMKLAEGAADLLLSLQPNESVNYVLMSKIYAVVECWDGEERVRNMMRRINGERLQGCSWIEIPSK</sequence>
<evidence type="ECO:0000313" key="4">
    <source>
        <dbReference type="Proteomes" id="UP000652761"/>
    </source>
</evidence>
<keyword evidence="1" id="KW-0677">Repeat</keyword>
<feature type="repeat" description="PPR" evidence="2">
    <location>
        <begin position="50"/>
        <end position="84"/>
    </location>
</feature>
<evidence type="ECO:0000256" key="2">
    <source>
        <dbReference type="PROSITE-ProRule" id="PRU00708"/>
    </source>
</evidence>
<dbReference type="Pfam" id="PF13041">
    <property type="entry name" value="PPR_2"/>
    <property type="match status" value="3"/>
</dbReference>
<dbReference type="Proteomes" id="UP000652761">
    <property type="component" value="Unassembled WGS sequence"/>
</dbReference>
<dbReference type="PANTHER" id="PTHR47926:SF347">
    <property type="entry name" value="PENTATRICOPEPTIDE REPEAT-CONTAINING PROTEIN"/>
    <property type="match status" value="1"/>
</dbReference>
<dbReference type="FunFam" id="1.25.40.10:FF:000090">
    <property type="entry name" value="Pentatricopeptide repeat-containing protein, chloroplastic"/>
    <property type="match status" value="1"/>
</dbReference>